<evidence type="ECO:0008006" key="3">
    <source>
        <dbReference type="Google" id="ProtNLM"/>
    </source>
</evidence>
<evidence type="ECO:0000313" key="2">
    <source>
        <dbReference type="Proteomes" id="UP000330807"/>
    </source>
</evidence>
<dbReference type="RefSeq" id="WP_156062980.1">
    <property type="nucleotide sequence ID" value="NZ_CABWIH010000027.1"/>
</dbReference>
<reference evidence="1 2" key="1">
    <citation type="submission" date="2019-10" db="EMBL/GenBank/DDBJ databases">
        <authorList>
            <person name="Wolf R A."/>
        </authorList>
    </citation>
    <scope>NUCLEOTIDE SEQUENCE [LARGE SCALE GENOMIC DNA]</scope>
    <source>
        <strain evidence="1">Collinsella_aerofaciens_AK_138A</strain>
    </source>
</reference>
<protein>
    <recommendedName>
        <fullName evidence="3">NACHT domain-containing protein</fullName>
    </recommendedName>
</protein>
<evidence type="ECO:0000313" key="1">
    <source>
        <dbReference type="EMBL" id="VWL90188.1"/>
    </source>
</evidence>
<proteinExistence type="predicted"/>
<accession>A0A5K1IQA4</accession>
<name>A0A5K1IQA4_9ACTN</name>
<dbReference type="Proteomes" id="UP000330807">
    <property type="component" value="Unassembled WGS sequence"/>
</dbReference>
<organism evidence="1 2">
    <name type="scientific">Collinsella aerofaciens</name>
    <dbReference type="NCBI Taxonomy" id="74426"/>
    <lineage>
        <taxon>Bacteria</taxon>
        <taxon>Bacillati</taxon>
        <taxon>Actinomycetota</taxon>
        <taxon>Coriobacteriia</taxon>
        <taxon>Coriobacteriales</taxon>
        <taxon>Coriobacteriaceae</taxon>
        <taxon>Collinsella</taxon>
    </lineage>
</organism>
<sequence length="1462" mass="166236">MSIFEKFNSQGMSPADAFEELCCQLFEYCGKGQKQFDDNWTYCNIRGAGGDGGIEAYWTNESSTECYAVQAKWFRSTLTSSQWGQIRNSVQQAIKIRPHLTQYTICIPHNLTSSKTIAHGKTSQGEDAAWRIFKTEIEKESPGLEVILWDESQINNLLVQHANEGLRRFWFEKTEVNPEVFQIALAKTVARLKSRYIPDINEDGGLSIFLDKYLGSYALRKRLIDEIDGYLETCNNITSMIDSLVAAACRNQEVNDMPKSDYELVTKAESFKNAIECYINKLSVIKTILAIERDGLSRTKYDALCSDDISYSDIEGFIDEIYEIKYKPSFQNHTYELKDALASFRECPSIWELRREALETLINPHCIVVGDQGTGKTCGLAGKARAFQCGVSHVTILILASDIPENATWFGIIKQVLGLSGTWDEPSLWQALSTYVSLRDIKTDSMLIRSKIVIMIDGLDEKHSSYFWEEKIHEGDAITDRYPRIRFIYSSRPWLIKKFEDNELDDCCYEIATGGDVPVYELFDRYIDHYEIRIEGETQYRYLLNTPNELKLFCNVYKGQTLNRSASTTLSQLTSSEIKRLDTELEKRLPSVVDTSRKKPVQTALSSLSQHFMDHESIDEIEIEQKLSRFGIRDQVKDATINLLTCYGILLVKKSGHSFNDVPDYLNLPEPTCYIPGSRHLWDYCIAQRLLQSDAQYFKDILTNNQDATMLYGVLLVEKKGILPSKDPRLINAIDEDYLRKIDLYALSNADPNTTEKFKPWAMELLYAGGQDFSDVLNGIVAHVANYPNHPLGTSLLDSYLNSFKSPIERDLVWSLPIAVKMDLRSSQIAYHEERRHLQNLPRLDGRETAEQMPLLFAWKLSSLSNLERNHYRRELIQWGMKNPHEFVRIFEKFGNCNDPQIREDIFAIAGEIVCQGNLELVVIKRFYTIAYEAVFKCPDKQGNRDAAIRNYARLLAEQCNGYGLLATGEINLCRPPYPFDANNSVMPIYKSASCAKAMHGYGPIHYDLARYVLVDRLASAFHRPQVASGFNGRNAKLKQIMEASALKAKVDVPLEFEGWVISAAYQYLLDHGYDEATIQGEIGEDGYRTSGIDRSITIAYDRADHGLRSTVMTIAEKYVWCARNEICGYLADRIPMSEECLMDQDVQDNAYCTDYRNLLSFESPLFEDAVMTATNEVQGKMPHFPKAFSCSGFDQLSKQDFEEWINDISPECVFAMLGYNPTTDTNAKILKDRERCTAVPIALYSCDWGASGKNSRIWIHGGAISRKELTELNSKSPAIADFSEGVSSFTVSIASSQSVCYIAPTEALASPQMVEIDESKLVNKNSRVHSLLMPLSGQGVDRLIEKDDCWYFFPSKLAREATEVKRTDGVHYFNSEGESVFEEVCFGLEFRHQYHALLANGEILRNALYEKGFELIWHATVQRGPNALVGERLGCDFKFNEKSWLIWEEESGAFASCPIFK</sequence>
<dbReference type="EMBL" id="CABWIH010000027">
    <property type="protein sequence ID" value="VWL90188.1"/>
    <property type="molecule type" value="Genomic_DNA"/>
</dbReference>
<gene>
    <name evidence="1" type="ORF">LMKDKBCB_01251</name>
</gene>